<accession>A0ABN6HVX7</accession>
<evidence type="ECO:0000256" key="1">
    <source>
        <dbReference type="SAM" id="Phobius"/>
    </source>
</evidence>
<proteinExistence type="predicted"/>
<keyword evidence="1" id="KW-1133">Transmembrane helix</keyword>
<gene>
    <name evidence="3" type="ORF">KK2020170_14720</name>
</gene>
<keyword evidence="1" id="KW-0812">Transmembrane</keyword>
<keyword evidence="4" id="KW-1185">Reference proteome</keyword>
<protein>
    <recommendedName>
        <fullName evidence="2">DUF6787 domain-containing protein</fullName>
    </recommendedName>
</protein>
<keyword evidence="1" id="KW-0472">Membrane</keyword>
<reference evidence="3 4" key="1">
    <citation type="submission" date="2021-06" db="EMBL/GenBank/DDBJ databases">
        <title>Whole genome sequences of Flavobacterium sp. KK2020170 and assembly.</title>
        <authorList>
            <person name="Kitahara K."/>
            <person name="Miyoshi S."/>
            <person name="Uesaka K."/>
        </authorList>
    </citation>
    <scope>NUCLEOTIDE SEQUENCE [LARGE SCALE GENOMIC DNA]</scope>
    <source>
        <strain evidence="3 4">KK2020170</strain>
    </source>
</reference>
<organism evidence="3 4">
    <name type="scientific">Flavobacterium okayamense</name>
    <dbReference type="NCBI Taxonomy" id="2830782"/>
    <lineage>
        <taxon>Bacteria</taxon>
        <taxon>Pseudomonadati</taxon>
        <taxon>Bacteroidota</taxon>
        <taxon>Flavobacteriia</taxon>
        <taxon>Flavobacteriales</taxon>
        <taxon>Flavobacteriaceae</taxon>
        <taxon>Flavobacterium</taxon>
    </lineage>
</organism>
<dbReference type="RefSeq" id="WP_221257723.1">
    <property type="nucleotide sequence ID" value="NZ_AP024749.1"/>
</dbReference>
<feature type="domain" description="DUF6787" evidence="2">
    <location>
        <begin position="18"/>
        <end position="97"/>
    </location>
</feature>
<dbReference type="Pfam" id="PF20584">
    <property type="entry name" value="DUF6787"/>
    <property type="match status" value="1"/>
</dbReference>
<sequence length="110" mass="13134">MKKLKERWNIKSNFQLVIIFIVFAITGSTAAYLSRPVTEAIGIHKDNLPYFLYLPIRLLLIFPLYQVLLVVIGTLFGQFQFFWWFEKKMLRSMKLGFIADFFEKKFENKD</sequence>
<evidence type="ECO:0000313" key="4">
    <source>
        <dbReference type="Proteomes" id="UP000825258"/>
    </source>
</evidence>
<feature type="transmembrane region" description="Helical" evidence="1">
    <location>
        <begin position="54"/>
        <end position="85"/>
    </location>
</feature>
<dbReference type="InterPro" id="IPR046714">
    <property type="entry name" value="DUF6787"/>
</dbReference>
<dbReference type="Proteomes" id="UP000825258">
    <property type="component" value="Chromosome"/>
</dbReference>
<evidence type="ECO:0000259" key="2">
    <source>
        <dbReference type="Pfam" id="PF20584"/>
    </source>
</evidence>
<name>A0ABN6HVX7_9FLAO</name>
<feature type="transmembrane region" description="Helical" evidence="1">
    <location>
        <begin position="12"/>
        <end position="34"/>
    </location>
</feature>
<dbReference type="EMBL" id="AP024749">
    <property type="protein sequence ID" value="BCY28604.1"/>
    <property type="molecule type" value="Genomic_DNA"/>
</dbReference>
<evidence type="ECO:0000313" key="3">
    <source>
        <dbReference type="EMBL" id="BCY28604.1"/>
    </source>
</evidence>